<name>A0A0J1IPI3_NIACI</name>
<reference evidence="1 2" key="1">
    <citation type="submission" date="2015-05" db="EMBL/GenBank/DDBJ databases">
        <title>Whole genome sequence and identification of bacterial endophytes from Costus igneus.</title>
        <authorList>
            <person name="Lee Y.P."/>
            <person name="Gan H.M."/>
            <person name="Eng W."/>
            <person name="Wheatley M.S."/>
            <person name="Caraballo A."/>
            <person name="Polter S."/>
            <person name="Savka M.A."/>
            <person name="Hudson A.O."/>
        </authorList>
    </citation>
    <scope>NUCLEOTIDE SEQUENCE [LARGE SCALE GENOMIC DNA]</scope>
    <source>
        <strain evidence="1 2">RIT379</strain>
    </source>
</reference>
<keyword evidence="2" id="KW-1185">Reference proteome</keyword>
<accession>A0A0J1IPI3</accession>
<dbReference type="PATRIC" id="fig|1397.4.peg.1836"/>
<dbReference type="RefSeq" id="WP_047940414.1">
    <property type="nucleotide sequence ID" value="NZ_CP053989.1"/>
</dbReference>
<dbReference type="AlphaFoldDB" id="A0A0J1IPI3"/>
<proteinExistence type="predicted"/>
<evidence type="ECO:0000313" key="1">
    <source>
        <dbReference type="EMBL" id="KLV27859.1"/>
    </source>
</evidence>
<sequence length="239" mass="27643">MNTFTGPFRLMMREMSMTFYINVFITFALFVFYNVLGYMGVAESGSFILFGPLFVVFLLYPFINFSGYQYILSLGGTRKQFVLAFYLSAVIYSVLGGVILNLFYFFTTLLTSSNYLFHFAKFIHTTNWLIYFWIDFSWIFFLFSLGMIAKTVWFNYGTAFLLAVSTILLIIGTIAVVFGDMSSLITTFLEHHLKFVTILFGLSIVFLLLSYSLMKNAPLEKGGRLNFKQYKQNNLVIHR</sequence>
<gene>
    <name evidence="1" type="ORF">ABW02_02870</name>
</gene>
<dbReference type="GeneID" id="56350125"/>
<protein>
    <submittedName>
        <fullName evidence="1">Uncharacterized protein</fullName>
    </submittedName>
</protein>
<comment type="caution">
    <text evidence="1">The sequence shown here is derived from an EMBL/GenBank/DDBJ whole genome shotgun (WGS) entry which is preliminary data.</text>
</comment>
<dbReference type="EMBL" id="LDPH01000002">
    <property type="protein sequence ID" value="KLV27859.1"/>
    <property type="molecule type" value="Genomic_DNA"/>
</dbReference>
<organism evidence="1 2">
    <name type="scientific">Niallia circulans</name>
    <name type="common">Bacillus circulans</name>
    <dbReference type="NCBI Taxonomy" id="1397"/>
    <lineage>
        <taxon>Bacteria</taxon>
        <taxon>Bacillati</taxon>
        <taxon>Bacillota</taxon>
        <taxon>Bacilli</taxon>
        <taxon>Bacillales</taxon>
        <taxon>Bacillaceae</taxon>
        <taxon>Niallia</taxon>
    </lineage>
</organism>
<evidence type="ECO:0000313" key="2">
    <source>
        <dbReference type="Proteomes" id="UP000036045"/>
    </source>
</evidence>
<dbReference type="Proteomes" id="UP000036045">
    <property type="component" value="Unassembled WGS sequence"/>
</dbReference>
<dbReference type="OrthoDB" id="2417711at2"/>